<evidence type="ECO:0000313" key="4">
    <source>
        <dbReference type="Proteomes" id="UP001430172"/>
    </source>
</evidence>
<keyword evidence="2 3" id="KW-0413">Isomerase</keyword>
<evidence type="ECO:0000256" key="2">
    <source>
        <dbReference type="ARBA" id="ARBA00023235"/>
    </source>
</evidence>
<gene>
    <name evidence="3" type="ORF">JQN70_16365</name>
</gene>
<dbReference type="Proteomes" id="UP001430172">
    <property type="component" value="Unassembled WGS sequence"/>
</dbReference>
<evidence type="ECO:0000313" key="3">
    <source>
        <dbReference type="EMBL" id="MBM6401974.1"/>
    </source>
</evidence>
<dbReference type="EMBL" id="JAFDVD010000020">
    <property type="protein sequence ID" value="MBM6401974.1"/>
    <property type="molecule type" value="Genomic_DNA"/>
</dbReference>
<dbReference type="SUPFAM" id="SSF53681">
    <property type="entry name" value="Aspartate/glutamate racemase"/>
    <property type="match status" value="2"/>
</dbReference>
<name>A0ABS2CQ19_9MICO</name>
<accession>A0ABS2CQ19</accession>
<reference evidence="3" key="1">
    <citation type="submission" date="2021-02" db="EMBL/GenBank/DDBJ databases">
        <title>Phycicoccus sp. MQZ13P-5T, whole genome shotgun sequence.</title>
        <authorList>
            <person name="Tuo L."/>
        </authorList>
    </citation>
    <scope>NUCLEOTIDE SEQUENCE</scope>
    <source>
        <strain evidence="3">MQZ13P-5</strain>
    </source>
</reference>
<sequence>MRLLGVLGGMSWTSTESYYRGLNAGVAARLGGLHSARLLLHSVDFAPVAQAQHDGDWDATARLLGDAARGLAAGGAEALLLATNTMHKVAGAVEAAAGIPLLHIADPTADALLAGGHRRVGLLATHFTMEHDFYVERLRARGLDVVVPGDADRDLVHRVIYDELVHDVVRDRSRDAYLEVVRRLVADGADAVVLGCTEIGLLLTDGDADVPLLDTTALHVAAGVDWLCADPSDPD</sequence>
<comment type="caution">
    <text evidence="3">The sequence shown here is derived from an EMBL/GenBank/DDBJ whole genome shotgun (WGS) entry which is preliminary data.</text>
</comment>
<dbReference type="PANTHER" id="PTHR21198">
    <property type="entry name" value="GLUTAMATE RACEMASE"/>
    <property type="match status" value="1"/>
</dbReference>
<dbReference type="Pfam" id="PF01177">
    <property type="entry name" value="Asp_Glu_race"/>
    <property type="match status" value="1"/>
</dbReference>
<dbReference type="InterPro" id="IPR033134">
    <property type="entry name" value="Asp/Glu_racemase_AS_2"/>
</dbReference>
<comment type="similarity">
    <text evidence="1">Belongs to the aspartate/glutamate racemases family.</text>
</comment>
<dbReference type="EC" id="5.1.1.-" evidence="3"/>
<dbReference type="Gene3D" id="3.40.50.1860">
    <property type="match status" value="2"/>
</dbReference>
<organism evidence="3 4">
    <name type="scientific">Phycicoccus sonneratiae</name>
    <dbReference type="NCBI Taxonomy" id="2807628"/>
    <lineage>
        <taxon>Bacteria</taxon>
        <taxon>Bacillati</taxon>
        <taxon>Actinomycetota</taxon>
        <taxon>Actinomycetes</taxon>
        <taxon>Micrococcales</taxon>
        <taxon>Intrasporangiaceae</taxon>
        <taxon>Phycicoccus</taxon>
    </lineage>
</organism>
<dbReference type="PROSITE" id="PS00924">
    <property type="entry name" value="ASP_GLU_RACEMASE_2"/>
    <property type="match status" value="1"/>
</dbReference>
<keyword evidence="4" id="KW-1185">Reference proteome</keyword>
<evidence type="ECO:0000256" key="1">
    <source>
        <dbReference type="ARBA" id="ARBA00007847"/>
    </source>
</evidence>
<protein>
    <submittedName>
        <fullName evidence="3">Amino acid racemase</fullName>
        <ecNumber evidence="3">5.1.1.-</ecNumber>
    </submittedName>
</protein>
<dbReference type="PANTHER" id="PTHR21198:SF7">
    <property type="entry name" value="ASPARTATE-GLUTAMATE RACEMASE FAMILY"/>
    <property type="match status" value="1"/>
</dbReference>
<proteinExistence type="inferred from homology"/>
<dbReference type="NCBIfam" id="TIGR00035">
    <property type="entry name" value="asp_race"/>
    <property type="match status" value="1"/>
</dbReference>
<dbReference type="InterPro" id="IPR004380">
    <property type="entry name" value="Asp_race"/>
</dbReference>
<dbReference type="InterPro" id="IPR015942">
    <property type="entry name" value="Asp/Glu/hydantoin_racemase"/>
</dbReference>
<dbReference type="GO" id="GO:0016853">
    <property type="term" value="F:isomerase activity"/>
    <property type="evidence" value="ECO:0007669"/>
    <property type="project" value="UniProtKB-KW"/>
</dbReference>
<dbReference type="RefSeq" id="WP_204132446.1">
    <property type="nucleotide sequence ID" value="NZ_JAFDVD010000020.1"/>
</dbReference>
<dbReference type="InterPro" id="IPR001920">
    <property type="entry name" value="Asp/Glu_race"/>
</dbReference>